<dbReference type="GO" id="GO:0016051">
    <property type="term" value="P:carbohydrate biosynthetic process"/>
    <property type="evidence" value="ECO:0007669"/>
    <property type="project" value="InterPro"/>
</dbReference>
<dbReference type="InterPro" id="IPR013974">
    <property type="entry name" value="SAF"/>
</dbReference>
<feature type="domain" description="AFP-like" evidence="1">
    <location>
        <begin position="284"/>
        <end position="342"/>
    </location>
</feature>
<dbReference type="EMBL" id="JABBGK010000003">
    <property type="protein sequence ID" value="NML75685.1"/>
    <property type="molecule type" value="Genomic_DNA"/>
</dbReference>
<dbReference type="GO" id="GO:0047444">
    <property type="term" value="F:N-acylneuraminate-9-phosphate synthase activity"/>
    <property type="evidence" value="ECO:0007669"/>
    <property type="project" value="TreeGrafter"/>
</dbReference>
<dbReference type="SUPFAM" id="SSF51269">
    <property type="entry name" value="AFP III-like domain"/>
    <property type="match status" value="1"/>
</dbReference>
<protein>
    <submittedName>
        <fullName evidence="2">N-acetylneuraminate synthase</fullName>
        <ecNumber evidence="2">2.5.1.56</ecNumber>
    </submittedName>
</protein>
<accession>A0A7Y0AY80</accession>
<dbReference type="Gene3D" id="3.90.1210.10">
    <property type="entry name" value="Antifreeze-like/N-acetylneuraminic acid synthase C-terminal domain"/>
    <property type="match status" value="1"/>
</dbReference>
<dbReference type="Gene3D" id="3.20.20.70">
    <property type="entry name" value="Aldolase class I"/>
    <property type="match status" value="1"/>
</dbReference>
<dbReference type="EC" id="2.5.1.56" evidence="2"/>
<dbReference type="PANTHER" id="PTHR42966:SF1">
    <property type="entry name" value="SIALIC ACID SYNTHASE"/>
    <property type="match status" value="1"/>
</dbReference>
<dbReference type="InterPro" id="IPR006190">
    <property type="entry name" value="SAF_AFP_Neu5Ac"/>
</dbReference>
<dbReference type="NCBIfam" id="TIGR03569">
    <property type="entry name" value="NeuB_NnaB"/>
    <property type="match status" value="1"/>
</dbReference>
<dbReference type="InterPro" id="IPR057736">
    <property type="entry name" value="SAF_PseI/NeuA/NeuB"/>
</dbReference>
<keyword evidence="2" id="KW-0808">Transferase</keyword>
<dbReference type="Pfam" id="PF08666">
    <property type="entry name" value="SAF"/>
    <property type="match status" value="1"/>
</dbReference>
<dbReference type="InterPro" id="IPR013132">
    <property type="entry name" value="PseI/NeuA/B-like_N"/>
</dbReference>
<name>A0A7Y0AY80_9HYPH</name>
<dbReference type="CDD" id="cd11615">
    <property type="entry name" value="SAF_NeuB_like"/>
    <property type="match status" value="1"/>
</dbReference>
<organism evidence="2 3">
    <name type="scientific">Rhizobium terricola</name>
    <dbReference type="NCBI Taxonomy" id="2728849"/>
    <lineage>
        <taxon>Bacteria</taxon>
        <taxon>Pseudomonadati</taxon>
        <taxon>Pseudomonadota</taxon>
        <taxon>Alphaproteobacteria</taxon>
        <taxon>Hyphomicrobiales</taxon>
        <taxon>Rhizobiaceae</taxon>
        <taxon>Rhizobium/Agrobacterium group</taxon>
        <taxon>Rhizobium</taxon>
    </lineage>
</organism>
<dbReference type="PROSITE" id="PS50844">
    <property type="entry name" value="AFP_LIKE"/>
    <property type="match status" value="1"/>
</dbReference>
<dbReference type="PANTHER" id="PTHR42966">
    <property type="entry name" value="N-ACETYLNEURAMINATE SYNTHASE"/>
    <property type="match status" value="1"/>
</dbReference>
<reference evidence="2 3" key="1">
    <citation type="submission" date="2020-04" db="EMBL/GenBank/DDBJ databases">
        <title>Rhizobium sp. S-51 isolated from soil.</title>
        <authorList>
            <person name="Dahal R.H."/>
        </authorList>
    </citation>
    <scope>NUCLEOTIDE SEQUENCE [LARGE SCALE GENOMIC DNA]</scope>
    <source>
        <strain evidence="2 3">S-51</strain>
    </source>
</reference>
<dbReference type="SMART" id="SM00858">
    <property type="entry name" value="SAF"/>
    <property type="match status" value="1"/>
</dbReference>
<dbReference type="InterPro" id="IPR051690">
    <property type="entry name" value="PseI-like"/>
</dbReference>
<dbReference type="SUPFAM" id="SSF51569">
    <property type="entry name" value="Aldolase"/>
    <property type="match status" value="1"/>
</dbReference>
<dbReference type="AlphaFoldDB" id="A0A7Y0AY80"/>
<dbReference type="InterPro" id="IPR036732">
    <property type="entry name" value="AFP_Neu5c_C_sf"/>
</dbReference>
<dbReference type="Pfam" id="PF03102">
    <property type="entry name" value="NeuB"/>
    <property type="match status" value="1"/>
</dbReference>
<evidence type="ECO:0000259" key="1">
    <source>
        <dbReference type="PROSITE" id="PS50844"/>
    </source>
</evidence>
<evidence type="ECO:0000313" key="2">
    <source>
        <dbReference type="EMBL" id="NML75685.1"/>
    </source>
</evidence>
<dbReference type="InterPro" id="IPR013785">
    <property type="entry name" value="Aldolase_TIM"/>
</dbReference>
<evidence type="ECO:0000313" key="3">
    <source>
        <dbReference type="Proteomes" id="UP000541470"/>
    </source>
</evidence>
<gene>
    <name evidence="2" type="primary">neuB</name>
    <name evidence="2" type="ORF">HHL25_16265</name>
</gene>
<proteinExistence type="predicted"/>
<keyword evidence="3" id="KW-1185">Reference proteome</keyword>
<sequence>MSTFIIAEAGVNHNGQDDLAYALVDAAVDAGADAVKFQTFSADKVVQKSAAKAKYQQEATGEGSQYEMLKKLEMSHDLHRGLFAYCARRGIEFMSTPFDAESADFLVDLGMSRIKIPSGEITNHVFLRHLSRKGLPLILSTGMATMDEIVDAVSVLRTHWAGARNLDECLTILHCTSNYPTAPENANLRAMQSIAASTGLPVGYSDHTLGIAVCPAAVALGATVVEKHFTLDRTMEGPDHKASLEPSELKTMVEQVRVVEAALGSADKSPTDSEQEMRVLARRSIAATRDLPAGTILAASDMAMLRPAVGILPRHHDSLIGRVLKRPVTDGQALQWDDIEGA</sequence>
<comment type="caution">
    <text evidence="2">The sequence shown here is derived from an EMBL/GenBank/DDBJ whole genome shotgun (WGS) entry which is preliminary data.</text>
</comment>
<dbReference type="GO" id="GO:0050462">
    <property type="term" value="F:N-acetylneuraminate synthase activity"/>
    <property type="evidence" value="ECO:0007669"/>
    <property type="project" value="UniProtKB-EC"/>
</dbReference>
<dbReference type="InterPro" id="IPR020007">
    <property type="entry name" value="NeuB/NeuA"/>
</dbReference>
<dbReference type="Proteomes" id="UP000541470">
    <property type="component" value="Unassembled WGS sequence"/>
</dbReference>